<dbReference type="Proteomes" id="UP001198983">
    <property type="component" value="Chromosome"/>
</dbReference>
<dbReference type="InterPro" id="IPR045621">
    <property type="entry name" value="BPD_transp_1_N"/>
</dbReference>
<keyword evidence="4 7" id="KW-0812">Transmembrane</keyword>
<dbReference type="GO" id="GO:0005886">
    <property type="term" value="C:plasma membrane"/>
    <property type="evidence" value="ECO:0007669"/>
    <property type="project" value="UniProtKB-SubCell"/>
</dbReference>
<keyword evidence="6 7" id="KW-0472">Membrane</keyword>
<feature type="transmembrane region" description="Helical" evidence="7">
    <location>
        <begin position="277"/>
        <end position="300"/>
    </location>
</feature>
<feature type="transmembrane region" description="Helical" evidence="7">
    <location>
        <begin position="104"/>
        <end position="125"/>
    </location>
</feature>
<dbReference type="CDD" id="cd06261">
    <property type="entry name" value="TM_PBP2"/>
    <property type="match status" value="1"/>
</dbReference>
<evidence type="ECO:0000256" key="5">
    <source>
        <dbReference type="ARBA" id="ARBA00022989"/>
    </source>
</evidence>
<dbReference type="SUPFAM" id="SSF161098">
    <property type="entry name" value="MetI-like"/>
    <property type="match status" value="1"/>
</dbReference>
<comment type="subcellular location">
    <subcellularLocation>
        <location evidence="1 7">Cell membrane</location>
        <topology evidence="1 7">Multi-pass membrane protein</topology>
    </subcellularLocation>
</comment>
<feature type="domain" description="ABC transmembrane type-1" evidence="8">
    <location>
        <begin position="98"/>
        <end position="295"/>
    </location>
</feature>
<dbReference type="InterPro" id="IPR000515">
    <property type="entry name" value="MetI-like"/>
</dbReference>
<dbReference type="GO" id="GO:0055085">
    <property type="term" value="P:transmembrane transport"/>
    <property type="evidence" value="ECO:0007669"/>
    <property type="project" value="InterPro"/>
</dbReference>
<keyword evidence="5 7" id="KW-1133">Transmembrane helix</keyword>
<comment type="similarity">
    <text evidence="7">Belongs to the binding-protein-dependent transport system permease family.</text>
</comment>
<gene>
    <name evidence="9" type="ORF">JW646_07100</name>
</gene>
<dbReference type="EMBL" id="CP081135">
    <property type="protein sequence ID" value="UEL49204.1"/>
    <property type="molecule type" value="Genomic_DNA"/>
</dbReference>
<feature type="transmembrane region" description="Helical" evidence="7">
    <location>
        <begin position="238"/>
        <end position="257"/>
    </location>
</feature>
<dbReference type="AlphaFoldDB" id="A0AAX2ZMD1"/>
<dbReference type="Pfam" id="PF00528">
    <property type="entry name" value="BPD_transp_1"/>
    <property type="match status" value="1"/>
</dbReference>
<evidence type="ECO:0000256" key="2">
    <source>
        <dbReference type="ARBA" id="ARBA00022448"/>
    </source>
</evidence>
<dbReference type="PANTHER" id="PTHR43163">
    <property type="entry name" value="DIPEPTIDE TRANSPORT SYSTEM PERMEASE PROTEIN DPPB-RELATED"/>
    <property type="match status" value="1"/>
</dbReference>
<evidence type="ECO:0000313" key="9">
    <source>
        <dbReference type="EMBL" id="UEL49204.1"/>
    </source>
</evidence>
<feature type="transmembrane region" description="Helical" evidence="7">
    <location>
        <begin position="137"/>
        <end position="157"/>
    </location>
</feature>
<evidence type="ECO:0000256" key="7">
    <source>
        <dbReference type="RuleBase" id="RU363032"/>
    </source>
</evidence>
<sequence>MIKFFIKKLRYMILILIGVSILTFSLGRLAPGDPVQSILADIDKPLTEEVIDDAREKMGLNKSIPQQYFIWLSGILKGDFGTCIKSGQKVTYEISRRIGPTIELTLASTIIMLLISFPLGILSAIFKDRIPDRIIKFLNTVNISFPTFCIGIILILVLGVRMKLFPVMGREGLKSLVLPSLTLGISMSGGLIRLIRNELLKNMEKDYVQTAVVLGVKKTSVVINNVILNSMTAIVTNVGLYIGALLGGSTIIENLFGWPGLGNFMIQSIYNRDYAVIQAYAIFMAVIYVVINMLVDMICYNLNPKMKGDSYGK</sequence>
<evidence type="ECO:0000313" key="10">
    <source>
        <dbReference type="Proteomes" id="UP001198983"/>
    </source>
</evidence>
<accession>A0AAX2ZMD1</accession>
<evidence type="ECO:0000256" key="1">
    <source>
        <dbReference type="ARBA" id="ARBA00004651"/>
    </source>
</evidence>
<dbReference type="Gene3D" id="1.10.3720.10">
    <property type="entry name" value="MetI-like"/>
    <property type="match status" value="1"/>
</dbReference>
<keyword evidence="10" id="KW-1185">Reference proteome</keyword>
<proteinExistence type="inferred from homology"/>
<keyword evidence="2 7" id="KW-0813">Transport</keyword>
<dbReference type="InterPro" id="IPR035906">
    <property type="entry name" value="MetI-like_sf"/>
</dbReference>
<evidence type="ECO:0000256" key="6">
    <source>
        <dbReference type="ARBA" id="ARBA00023136"/>
    </source>
</evidence>
<keyword evidence="3" id="KW-1003">Cell membrane</keyword>
<protein>
    <submittedName>
        <fullName evidence="9">ABC transporter permease</fullName>
    </submittedName>
</protein>
<dbReference type="KEGG" id="tem:JW646_07100"/>
<feature type="transmembrane region" description="Helical" evidence="7">
    <location>
        <begin position="177"/>
        <end position="195"/>
    </location>
</feature>
<evidence type="ECO:0000256" key="3">
    <source>
        <dbReference type="ARBA" id="ARBA00022475"/>
    </source>
</evidence>
<dbReference type="PROSITE" id="PS50928">
    <property type="entry name" value="ABC_TM1"/>
    <property type="match status" value="1"/>
</dbReference>
<dbReference type="PANTHER" id="PTHR43163:SF6">
    <property type="entry name" value="DIPEPTIDE TRANSPORT SYSTEM PERMEASE PROTEIN DPPB-RELATED"/>
    <property type="match status" value="1"/>
</dbReference>
<organism evidence="9 10">
    <name type="scientific">Terrisporobacter hibernicus</name>
    <dbReference type="NCBI Taxonomy" id="2813371"/>
    <lineage>
        <taxon>Bacteria</taxon>
        <taxon>Bacillati</taxon>
        <taxon>Bacillota</taxon>
        <taxon>Clostridia</taxon>
        <taxon>Peptostreptococcales</taxon>
        <taxon>Peptostreptococcaceae</taxon>
        <taxon>Terrisporobacter</taxon>
    </lineage>
</organism>
<evidence type="ECO:0000256" key="4">
    <source>
        <dbReference type="ARBA" id="ARBA00022692"/>
    </source>
</evidence>
<reference evidence="9 10" key="1">
    <citation type="journal article" date="2023" name="Int. J. Syst. Evol. Microbiol.">
        <title>Terrisporobacter hibernicus sp. nov., isolated from bovine faeces in Northern Ireland.</title>
        <authorList>
            <person name="Mitchell M."/>
            <person name="Nguyen S.V."/>
            <person name="Connor M."/>
            <person name="Fairley D.J."/>
            <person name="Donoghue O."/>
            <person name="Marshall H."/>
            <person name="Koolman L."/>
            <person name="McMullan G."/>
            <person name="Schaffer K.E."/>
            <person name="McGrath J.W."/>
            <person name="Fanning S."/>
        </authorList>
    </citation>
    <scope>NUCLEOTIDE SEQUENCE [LARGE SCALE GENOMIC DNA]</scope>
    <source>
        <strain evidence="9 10">MCA3</strain>
    </source>
</reference>
<evidence type="ECO:0000259" key="8">
    <source>
        <dbReference type="PROSITE" id="PS50928"/>
    </source>
</evidence>
<dbReference type="RefSeq" id="WP_228417062.1">
    <property type="nucleotide sequence ID" value="NZ_CP081135.1"/>
</dbReference>
<dbReference type="Pfam" id="PF19300">
    <property type="entry name" value="BPD_transp_1_N"/>
    <property type="match status" value="1"/>
</dbReference>
<name>A0AAX2ZMD1_9FIRM</name>